<accession>A0A5B8VD06</accession>
<dbReference type="SUPFAM" id="SSF50249">
    <property type="entry name" value="Nucleic acid-binding proteins"/>
    <property type="match status" value="1"/>
</dbReference>
<evidence type="ECO:0000256" key="3">
    <source>
        <dbReference type="RuleBase" id="RU000524"/>
    </source>
</evidence>
<dbReference type="Gene3D" id="2.40.50.140">
    <property type="entry name" value="Nucleic acid-binding proteins"/>
    <property type="match status" value="1"/>
</dbReference>
<dbReference type="Proteomes" id="UP000321533">
    <property type="component" value="Chromosome"/>
</dbReference>
<reference evidence="5 6" key="1">
    <citation type="journal article" date="2016" name="Int. J. Syst. Evol. Microbiol.">
        <title>Panacibacter ginsenosidivorans gen. nov., sp. nov., with ginsenoside converting activity isolated from soil of a ginseng field.</title>
        <authorList>
            <person name="Siddiqi M.Z."/>
            <person name="Muhammad Shafi S."/>
            <person name="Choi K.D."/>
            <person name="Im W.T."/>
        </authorList>
    </citation>
    <scope>NUCLEOTIDE SEQUENCE [LARGE SCALE GENOMIC DNA]</scope>
    <source>
        <strain evidence="5 6">Gsoil1550</strain>
    </source>
</reference>
<sequence length="126" mass="13836">MAQIIGRLTKDAKVLPGSNNREFIAFTIAENFPYKTKGGERKQDSTFFDCAYGRSTKIAPYLTKGTIVVVTGRLKPHLYTDNQGNQKAGIQMQVKEISLQGGGRRPDGTETAKAPTETEPAEDLPF</sequence>
<dbReference type="AlphaFoldDB" id="A0A5B8VD06"/>
<dbReference type="InterPro" id="IPR012340">
    <property type="entry name" value="NA-bd_OB-fold"/>
</dbReference>
<evidence type="ECO:0000313" key="6">
    <source>
        <dbReference type="Proteomes" id="UP000321533"/>
    </source>
</evidence>
<keyword evidence="6" id="KW-1185">Reference proteome</keyword>
<proteinExistence type="predicted"/>
<evidence type="ECO:0000256" key="2">
    <source>
        <dbReference type="PROSITE-ProRule" id="PRU00252"/>
    </source>
</evidence>
<dbReference type="KEGG" id="pgin:FRZ67_19365"/>
<evidence type="ECO:0000313" key="5">
    <source>
        <dbReference type="EMBL" id="QEC69360.1"/>
    </source>
</evidence>
<dbReference type="CDD" id="cd04496">
    <property type="entry name" value="SSB_OBF"/>
    <property type="match status" value="1"/>
</dbReference>
<dbReference type="PROSITE" id="PS50935">
    <property type="entry name" value="SSB"/>
    <property type="match status" value="1"/>
</dbReference>
<evidence type="ECO:0000256" key="1">
    <source>
        <dbReference type="ARBA" id="ARBA00023125"/>
    </source>
</evidence>
<dbReference type="Pfam" id="PF00436">
    <property type="entry name" value="SSB"/>
    <property type="match status" value="1"/>
</dbReference>
<evidence type="ECO:0000256" key="4">
    <source>
        <dbReference type="SAM" id="MobiDB-lite"/>
    </source>
</evidence>
<protein>
    <recommendedName>
        <fullName evidence="3">Single-stranded DNA-binding protein</fullName>
    </recommendedName>
</protein>
<keyword evidence="1 2" id="KW-0238">DNA-binding</keyword>
<name>A0A5B8VD06_9BACT</name>
<dbReference type="NCBIfam" id="TIGR00621">
    <property type="entry name" value="ssb"/>
    <property type="match status" value="1"/>
</dbReference>
<dbReference type="EMBL" id="CP042435">
    <property type="protein sequence ID" value="QEC69360.1"/>
    <property type="molecule type" value="Genomic_DNA"/>
</dbReference>
<dbReference type="InterPro" id="IPR011344">
    <property type="entry name" value="ssDNA-bd"/>
</dbReference>
<dbReference type="RefSeq" id="WP_147192237.1">
    <property type="nucleotide sequence ID" value="NZ_CP042435.1"/>
</dbReference>
<organism evidence="5 6">
    <name type="scientific">Panacibacter ginsenosidivorans</name>
    <dbReference type="NCBI Taxonomy" id="1813871"/>
    <lineage>
        <taxon>Bacteria</taxon>
        <taxon>Pseudomonadati</taxon>
        <taxon>Bacteroidota</taxon>
        <taxon>Chitinophagia</taxon>
        <taxon>Chitinophagales</taxon>
        <taxon>Chitinophagaceae</taxon>
        <taxon>Panacibacter</taxon>
    </lineage>
</organism>
<dbReference type="InterPro" id="IPR000424">
    <property type="entry name" value="Primosome_PriB/ssb"/>
</dbReference>
<dbReference type="GO" id="GO:0006260">
    <property type="term" value="P:DNA replication"/>
    <property type="evidence" value="ECO:0007669"/>
    <property type="project" value="InterPro"/>
</dbReference>
<dbReference type="GO" id="GO:0003697">
    <property type="term" value="F:single-stranded DNA binding"/>
    <property type="evidence" value="ECO:0007669"/>
    <property type="project" value="InterPro"/>
</dbReference>
<feature type="region of interest" description="Disordered" evidence="4">
    <location>
        <begin position="97"/>
        <end position="126"/>
    </location>
</feature>
<dbReference type="OrthoDB" id="1265936at2"/>
<gene>
    <name evidence="5" type="primary">ssb</name>
    <name evidence="5" type="ORF">FRZ67_19365</name>
</gene>